<protein>
    <recommendedName>
        <fullName evidence="4">ECF transporter S component</fullName>
    </recommendedName>
</protein>
<sequence length="180" mass="20085">MENRNVLRKIRDFLPLFFVVLAAIAARAIPHPPNFAPITGIALFSGSYFGGVSAFILPLGIMLLSDAIIGFHSTMIYVYGSFLFIVLLGKFLKTKTSFIRLTVTSLISSILFFTITNFGVWQGGGLYPKTFQGLGQSYAMAIPFFRNTLLGDFFYTFILFYGFQLVTLLLNRLAFVKKSS</sequence>
<keyword evidence="1" id="KW-1133">Transmembrane helix</keyword>
<comment type="caution">
    <text evidence="2">The sequence shown here is derived from an EMBL/GenBank/DDBJ whole genome shotgun (WGS) entry which is preliminary data.</text>
</comment>
<feature type="transmembrane region" description="Helical" evidence="1">
    <location>
        <begin position="67"/>
        <end position="89"/>
    </location>
</feature>
<reference evidence="2 3" key="1">
    <citation type="journal article" date="2016" name="Nat. Commun.">
        <title>Thousands of microbial genomes shed light on interconnected biogeochemical processes in an aquifer system.</title>
        <authorList>
            <person name="Anantharaman K."/>
            <person name="Brown C.T."/>
            <person name="Hug L.A."/>
            <person name="Sharon I."/>
            <person name="Castelle C.J."/>
            <person name="Probst A.J."/>
            <person name="Thomas B.C."/>
            <person name="Singh A."/>
            <person name="Wilkins M.J."/>
            <person name="Karaoz U."/>
            <person name="Brodie E.L."/>
            <person name="Williams K.H."/>
            <person name="Hubbard S.S."/>
            <person name="Banfield J.F."/>
        </authorList>
    </citation>
    <scope>NUCLEOTIDE SEQUENCE [LARGE SCALE GENOMIC DNA]</scope>
</reference>
<evidence type="ECO:0000256" key="1">
    <source>
        <dbReference type="SAM" id="Phobius"/>
    </source>
</evidence>
<dbReference type="AlphaFoldDB" id="A0A1F7I2T6"/>
<gene>
    <name evidence="2" type="ORF">A3F60_02010</name>
</gene>
<dbReference type="InterPro" id="IPR046487">
    <property type="entry name" value="DUF6580"/>
</dbReference>
<dbReference type="EMBL" id="MGAA01000013">
    <property type="protein sequence ID" value="OGK37698.1"/>
    <property type="molecule type" value="Genomic_DNA"/>
</dbReference>
<name>A0A1F7I2T6_9BACT</name>
<evidence type="ECO:0000313" key="3">
    <source>
        <dbReference type="Proteomes" id="UP000178853"/>
    </source>
</evidence>
<accession>A0A1F7I2T6</accession>
<proteinExistence type="predicted"/>
<evidence type="ECO:0000313" key="2">
    <source>
        <dbReference type="EMBL" id="OGK37698.1"/>
    </source>
</evidence>
<dbReference type="Proteomes" id="UP000178853">
    <property type="component" value="Unassembled WGS sequence"/>
</dbReference>
<dbReference type="Pfam" id="PF20221">
    <property type="entry name" value="DUF6580"/>
    <property type="match status" value="1"/>
</dbReference>
<organism evidence="2 3">
    <name type="scientific">Candidatus Roizmanbacteria bacterium RIFCSPHIGHO2_12_FULL_39_8</name>
    <dbReference type="NCBI Taxonomy" id="1802050"/>
    <lineage>
        <taxon>Bacteria</taxon>
        <taxon>Candidatus Roizmaniibacteriota</taxon>
    </lineage>
</organism>
<keyword evidence="1" id="KW-0812">Transmembrane</keyword>
<evidence type="ECO:0008006" key="4">
    <source>
        <dbReference type="Google" id="ProtNLM"/>
    </source>
</evidence>
<keyword evidence="1" id="KW-0472">Membrane</keyword>
<feature type="transmembrane region" description="Helical" evidence="1">
    <location>
        <begin position="101"/>
        <end position="121"/>
    </location>
</feature>
<feature type="transmembrane region" description="Helical" evidence="1">
    <location>
        <begin position="153"/>
        <end position="175"/>
    </location>
</feature>
<feature type="transmembrane region" description="Helical" evidence="1">
    <location>
        <begin position="12"/>
        <end position="29"/>
    </location>
</feature>